<evidence type="ECO:0000256" key="4">
    <source>
        <dbReference type="ARBA" id="ARBA00023002"/>
    </source>
</evidence>
<dbReference type="InterPro" id="IPR050196">
    <property type="entry name" value="Cytochrome_P450_Monoox"/>
</dbReference>
<gene>
    <name evidence="9" type="ORF">GCM10009020_12460</name>
</gene>
<protein>
    <submittedName>
        <fullName evidence="9">Cytochrome P450</fullName>
    </submittedName>
</protein>
<dbReference type="PANTHER" id="PTHR24291">
    <property type="entry name" value="CYTOCHROME P450 FAMILY 4"/>
    <property type="match status" value="1"/>
</dbReference>
<dbReference type="RefSeq" id="WP_343773056.1">
    <property type="nucleotide sequence ID" value="NZ_BAAADV010000001.1"/>
</dbReference>
<dbReference type="AlphaFoldDB" id="A0AAV3T8K4"/>
<dbReference type="GO" id="GO:0005506">
    <property type="term" value="F:iron ion binding"/>
    <property type="evidence" value="ECO:0007669"/>
    <property type="project" value="InterPro"/>
</dbReference>
<proteinExistence type="inferred from homology"/>
<evidence type="ECO:0000313" key="10">
    <source>
        <dbReference type="Proteomes" id="UP001500420"/>
    </source>
</evidence>
<comment type="caution">
    <text evidence="9">The sequence shown here is derived from an EMBL/GenBank/DDBJ whole genome shotgun (WGS) entry which is preliminary data.</text>
</comment>
<evidence type="ECO:0000256" key="3">
    <source>
        <dbReference type="ARBA" id="ARBA00022723"/>
    </source>
</evidence>
<dbReference type="PRINTS" id="PR00385">
    <property type="entry name" value="P450"/>
</dbReference>
<dbReference type="InterPro" id="IPR001128">
    <property type="entry name" value="Cyt_P450"/>
</dbReference>
<reference evidence="9 10" key="1">
    <citation type="journal article" date="2019" name="Int. J. Syst. Evol. Microbiol.">
        <title>The Global Catalogue of Microorganisms (GCM) 10K type strain sequencing project: providing services to taxonomists for standard genome sequencing and annotation.</title>
        <authorList>
            <consortium name="The Broad Institute Genomics Platform"/>
            <consortium name="The Broad Institute Genome Sequencing Center for Infectious Disease"/>
            <person name="Wu L."/>
            <person name="Ma J."/>
        </authorList>
    </citation>
    <scope>NUCLEOTIDE SEQUENCE [LARGE SCALE GENOMIC DNA]</scope>
    <source>
        <strain evidence="9 10">JCM 16328</strain>
    </source>
</reference>
<dbReference type="Proteomes" id="UP001500420">
    <property type="component" value="Unassembled WGS sequence"/>
</dbReference>
<evidence type="ECO:0000256" key="7">
    <source>
        <dbReference type="RuleBase" id="RU000461"/>
    </source>
</evidence>
<dbReference type="EMBL" id="BAAADV010000001">
    <property type="protein sequence ID" value="GAA0668213.1"/>
    <property type="molecule type" value="Genomic_DNA"/>
</dbReference>
<dbReference type="Pfam" id="PF00067">
    <property type="entry name" value="p450"/>
    <property type="match status" value="1"/>
</dbReference>
<dbReference type="Gene3D" id="1.10.630.10">
    <property type="entry name" value="Cytochrome P450"/>
    <property type="match status" value="1"/>
</dbReference>
<keyword evidence="4 7" id="KW-0560">Oxidoreductase</keyword>
<dbReference type="PROSITE" id="PS00086">
    <property type="entry name" value="CYTOCHROME_P450"/>
    <property type="match status" value="1"/>
</dbReference>
<evidence type="ECO:0000256" key="6">
    <source>
        <dbReference type="ARBA" id="ARBA00023033"/>
    </source>
</evidence>
<dbReference type="InterPro" id="IPR002401">
    <property type="entry name" value="Cyt_P450_E_grp-I"/>
</dbReference>
<dbReference type="GO" id="GO:0020037">
    <property type="term" value="F:heme binding"/>
    <property type="evidence" value="ECO:0007669"/>
    <property type="project" value="InterPro"/>
</dbReference>
<keyword evidence="3 7" id="KW-0479">Metal-binding</keyword>
<evidence type="ECO:0000256" key="5">
    <source>
        <dbReference type="ARBA" id="ARBA00023004"/>
    </source>
</evidence>
<keyword evidence="6 7" id="KW-0503">Monooxygenase</keyword>
<evidence type="ECO:0000256" key="8">
    <source>
        <dbReference type="SAM" id="MobiDB-lite"/>
    </source>
</evidence>
<dbReference type="InterPro" id="IPR017972">
    <property type="entry name" value="Cyt_P450_CS"/>
</dbReference>
<keyword evidence="5 7" id="KW-0408">Iron</keyword>
<evidence type="ECO:0000256" key="2">
    <source>
        <dbReference type="ARBA" id="ARBA00022617"/>
    </source>
</evidence>
<comment type="similarity">
    <text evidence="1 7">Belongs to the cytochrome P450 family.</text>
</comment>
<name>A0AAV3T8K4_9EURY</name>
<evidence type="ECO:0000256" key="1">
    <source>
        <dbReference type="ARBA" id="ARBA00010617"/>
    </source>
</evidence>
<dbReference type="InterPro" id="IPR036396">
    <property type="entry name" value="Cyt_P450_sf"/>
</dbReference>
<dbReference type="PANTHER" id="PTHR24291:SF50">
    <property type="entry name" value="BIFUNCTIONAL ALBAFLAVENONE MONOOXYGENASE_TERPENE SYNTHASE"/>
    <property type="match status" value="1"/>
</dbReference>
<evidence type="ECO:0000313" key="9">
    <source>
        <dbReference type="EMBL" id="GAA0668213.1"/>
    </source>
</evidence>
<accession>A0AAV3T8K4</accession>
<keyword evidence="10" id="KW-1185">Reference proteome</keyword>
<keyword evidence="2 7" id="KW-0349">Heme</keyword>
<dbReference type="SUPFAM" id="SSF48264">
    <property type="entry name" value="Cytochrome P450"/>
    <property type="match status" value="1"/>
</dbReference>
<organism evidence="9 10">
    <name type="scientific">Natronoarchaeum mannanilyticum</name>
    <dbReference type="NCBI Taxonomy" id="926360"/>
    <lineage>
        <taxon>Archaea</taxon>
        <taxon>Methanobacteriati</taxon>
        <taxon>Methanobacteriota</taxon>
        <taxon>Stenosarchaea group</taxon>
        <taxon>Halobacteria</taxon>
        <taxon>Halobacteriales</taxon>
        <taxon>Natronoarchaeaceae</taxon>
    </lineage>
</organism>
<dbReference type="PRINTS" id="PR00463">
    <property type="entry name" value="EP450I"/>
</dbReference>
<feature type="region of interest" description="Disordered" evidence="8">
    <location>
        <begin position="1"/>
        <end position="20"/>
    </location>
</feature>
<dbReference type="GO" id="GO:0004497">
    <property type="term" value="F:monooxygenase activity"/>
    <property type="evidence" value="ECO:0007669"/>
    <property type="project" value="UniProtKB-KW"/>
</dbReference>
<dbReference type="GO" id="GO:0016705">
    <property type="term" value="F:oxidoreductase activity, acting on paired donors, with incorporation or reduction of molecular oxygen"/>
    <property type="evidence" value="ECO:0007669"/>
    <property type="project" value="InterPro"/>
</dbReference>
<dbReference type="CDD" id="cd20620">
    <property type="entry name" value="CYP132-like"/>
    <property type="match status" value="1"/>
</dbReference>
<sequence>MTSSRSAAPPGPDGMPILGNTREYVQDPLAFFENLAREYGPVAEYVLGGEQFVQVSDPALVRRVLVDDNDSFVKGERFMDTLKPVLGDGLLTSEGETWRTQRHTVEPSFYPEMLESYATEMTDVTERALAEWTPGERRDVHEDMMSLTVEIAAQALFDVDIRAQEEAIGDALEAVMDRAASSIRRPVDVPLWVPTPGNRRFNAALDDLHAVAERIIDQHERGGGDAGDVVSLLLAADEDLPRERIRDEVVTILLAGHETTALALTYALHLLSENPEKREKLQAELDDVLGGRTPTVSDLDELTYTEQVVEETMRIYPPVYDIIREADEDVEMAGYRIPEGRTVSFQQWVLHRDPRFYDDPERFRPERWTDELREELPPFAYFPFGGGPRRCIGDRFAMLEARLVLATICQDWNVESTVENLGFRPSITLRPDGPVEMVPERR</sequence>